<evidence type="ECO:0000313" key="3">
    <source>
        <dbReference type="Proteomes" id="UP001359559"/>
    </source>
</evidence>
<reference evidence="2 3" key="1">
    <citation type="submission" date="2024-01" db="EMBL/GenBank/DDBJ databases">
        <title>The genomes of 5 underutilized Papilionoideae crops provide insights into root nodulation and disease resistance.</title>
        <authorList>
            <person name="Yuan L."/>
        </authorList>
    </citation>
    <scope>NUCLEOTIDE SEQUENCE [LARGE SCALE GENOMIC DNA]</scope>
    <source>
        <strain evidence="2">LY-2023</strain>
        <tissue evidence="2">Leaf</tissue>
    </source>
</reference>
<evidence type="ECO:0000256" key="1">
    <source>
        <dbReference type="SAM" id="Phobius"/>
    </source>
</evidence>
<keyword evidence="1" id="KW-0472">Membrane</keyword>
<keyword evidence="3" id="KW-1185">Reference proteome</keyword>
<sequence>MSPFFQTPPLPFGSLTLTVVLLENDVNSSFVVTGGVALLIGQFLLRLLDQRRRKRRECKGSLLLNPFPSSIRAIDFLDLSSINFEVSSGAKRSVISSL</sequence>
<comment type="caution">
    <text evidence="2">The sequence shown here is derived from an EMBL/GenBank/DDBJ whole genome shotgun (WGS) entry which is preliminary data.</text>
</comment>
<name>A0AAN9FUB5_CLITE</name>
<proteinExistence type="predicted"/>
<keyword evidence="1" id="KW-0812">Transmembrane</keyword>
<keyword evidence="1" id="KW-1133">Transmembrane helix</keyword>
<dbReference type="EMBL" id="JAYKXN010000006">
    <property type="protein sequence ID" value="KAK7279223.1"/>
    <property type="molecule type" value="Genomic_DNA"/>
</dbReference>
<evidence type="ECO:0000313" key="2">
    <source>
        <dbReference type="EMBL" id="KAK7279223.1"/>
    </source>
</evidence>
<protein>
    <submittedName>
        <fullName evidence="2">Uncharacterized protein</fullName>
    </submittedName>
</protein>
<accession>A0AAN9FUB5</accession>
<feature type="transmembrane region" description="Helical" evidence="1">
    <location>
        <begin position="30"/>
        <end position="48"/>
    </location>
</feature>
<dbReference type="AlphaFoldDB" id="A0AAN9FUB5"/>
<organism evidence="2 3">
    <name type="scientific">Clitoria ternatea</name>
    <name type="common">Butterfly pea</name>
    <dbReference type="NCBI Taxonomy" id="43366"/>
    <lineage>
        <taxon>Eukaryota</taxon>
        <taxon>Viridiplantae</taxon>
        <taxon>Streptophyta</taxon>
        <taxon>Embryophyta</taxon>
        <taxon>Tracheophyta</taxon>
        <taxon>Spermatophyta</taxon>
        <taxon>Magnoliopsida</taxon>
        <taxon>eudicotyledons</taxon>
        <taxon>Gunneridae</taxon>
        <taxon>Pentapetalae</taxon>
        <taxon>rosids</taxon>
        <taxon>fabids</taxon>
        <taxon>Fabales</taxon>
        <taxon>Fabaceae</taxon>
        <taxon>Papilionoideae</taxon>
        <taxon>50 kb inversion clade</taxon>
        <taxon>NPAAA clade</taxon>
        <taxon>indigoferoid/millettioid clade</taxon>
        <taxon>Phaseoleae</taxon>
        <taxon>Clitoria</taxon>
    </lineage>
</organism>
<dbReference type="Proteomes" id="UP001359559">
    <property type="component" value="Unassembled WGS sequence"/>
</dbReference>
<gene>
    <name evidence="2" type="ORF">RJT34_24269</name>
</gene>